<dbReference type="InterPro" id="IPR053278">
    <property type="entry name" value="Pre-60S_factor_ECM1"/>
</dbReference>
<dbReference type="GO" id="GO:0030687">
    <property type="term" value="C:preribosome, large subunit precursor"/>
    <property type="evidence" value="ECO:0007669"/>
    <property type="project" value="TreeGrafter"/>
</dbReference>
<dbReference type="PANTHER" id="PTHR28280:SF1">
    <property type="entry name" value="SHUTTLING PRE-60S FACTOR ECM1"/>
    <property type="match status" value="1"/>
</dbReference>
<dbReference type="Proteomes" id="UP000037136">
    <property type="component" value="Unassembled WGS sequence"/>
</dbReference>
<reference evidence="8 9" key="2">
    <citation type="journal article" date="2017" name="Sci. Rep.">
        <title>Ant-infecting Ophiocordyceps genomes reveal a high diversity of potential behavioral manipulation genes and a possible major role for enterotoxins.</title>
        <authorList>
            <person name="de Bekker C."/>
            <person name="Ohm R.A."/>
            <person name="Evans H.C."/>
            <person name="Brachmann A."/>
            <person name="Hughes D.P."/>
        </authorList>
    </citation>
    <scope>NUCLEOTIDE SEQUENCE [LARGE SCALE GENOMIC DNA]</scope>
    <source>
        <strain evidence="8 9">SC16a</strain>
    </source>
</reference>
<proteinExistence type="predicted"/>
<evidence type="ECO:0000256" key="2">
    <source>
        <dbReference type="ARBA" id="ARBA00004496"/>
    </source>
</evidence>
<organism evidence="8 9">
    <name type="scientific">Ophiocordyceps unilateralis</name>
    <name type="common">Zombie-ant fungus</name>
    <name type="synonym">Torrubia unilateralis</name>
    <dbReference type="NCBI Taxonomy" id="268505"/>
    <lineage>
        <taxon>Eukaryota</taxon>
        <taxon>Fungi</taxon>
        <taxon>Dikarya</taxon>
        <taxon>Ascomycota</taxon>
        <taxon>Pezizomycotina</taxon>
        <taxon>Sordariomycetes</taxon>
        <taxon>Hypocreomycetidae</taxon>
        <taxon>Hypocreales</taxon>
        <taxon>Ophiocordycipitaceae</taxon>
        <taxon>Ophiocordyceps</taxon>
    </lineage>
</organism>
<evidence type="ECO:0008006" key="10">
    <source>
        <dbReference type="Google" id="ProtNLM"/>
    </source>
</evidence>
<comment type="caution">
    <text evidence="8">The sequence shown here is derived from an EMBL/GenBank/DDBJ whole genome shotgun (WGS) entry which is preliminary data.</text>
</comment>
<feature type="compositionally biased region" description="Basic residues" evidence="7">
    <location>
        <begin position="54"/>
        <end position="73"/>
    </location>
</feature>
<dbReference type="PANTHER" id="PTHR28280">
    <property type="entry name" value="SHUTTLING PRE-60S FACTOR ECM1"/>
    <property type="match status" value="1"/>
</dbReference>
<dbReference type="Pfam" id="PF09135">
    <property type="entry name" value="Alb1"/>
    <property type="match status" value="1"/>
</dbReference>
<dbReference type="EMBL" id="LAZP02000169">
    <property type="protein sequence ID" value="PFH59841.1"/>
    <property type="molecule type" value="Genomic_DNA"/>
</dbReference>
<comment type="subcellular location">
    <subcellularLocation>
        <location evidence="2">Cytoplasm</location>
    </subcellularLocation>
    <subcellularLocation>
        <location evidence="1">Nucleus</location>
    </subcellularLocation>
</comment>
<keyword evidence="3" id="KW-0813">Transport</keyword>
<dbReference type="GO" id="GO:0000055">
    <property type="term" value="P:ribosomal large subunit export from nucleus"/>
    <property type="evidence" value="ECO:0007669"/>
    <property type="project" value="TreeGrafter"/>
</dbReference>
<evidence type="ECO:0000256" key="1">
    <source>
        <dbReference type="ARBA" id="ARBA00004123"/>
    </source>
</evidence>
<feature type="region of interest" description="Disordered" evidence="7">
    <location>
        <begin position="151"/>
        <end position="178"/>
    </location>
</feature>
<feature type="region of interest" description="Disordered" evidence="7">
    <location>
        <begin position="1"/>
        <end position="137"/>
    </location>
</feature>
<dbReference type="AlphaFoldDB" id="A0A2A9PFP6"/>
<feature type="compositionally biased region" description="Basic and acidic residues" evidence="7">
    <location>
        <begin position="160"/>
        <end position="170"/>
    </location>
</feature>
<accession>A0A2A9PFP6</accession>
<name>A0A2A9PFP6_OPHUN</name>
<evidence type="ECO:0000313" key="8">
    <source>
        <dbReference type="EMBL" id="PFH59841.1"/>
    </source>
</evidence>
<sequence>MAKNRAPSIHSRAARRATSPSINTDKTLKETPLPRSVTTRASVLAIHQSAGVQKKTRAGRKSRMSTKARRRHDKGLEMAEAVGDRTAAKTSRSLGRARVARDRRKPWDHVNKVAKADEHHDGIVAGDGKDAACGDQGDVVDDLSRELRAELAQGPSLELRQSETEAQPKADDDDEEIL</sequence>
<evidence type="ECO:0000256" key="5">
    <source>
        <dbReference type="ARBA" id="ARBA00022517"/>
    </source>
</evidence>
<keyword evidence="9" id="KW-1185">Reference proteome</keyword>
<evidence type="ECO:0000256" key="4">
    <source>
        <dbReference type="ARBA" id="ARBA00022490"/>
    </source>
</evidence>
<evidence type="ECO:0000313" key="9">
    <source>
        <dbReference type="Proteomes" id="UP000037136"/>
    </source>
</evidence>
<feature type="compositionally biased region" description="Basic and acidic residues" evidence="7">
    <location>
        <begin position="74"/>
        <end position="87"/>
    </location>
</feature>
<dbReference type="OrthoDB" id="5304887at2759"/>
<keyword evidence="4" id="KW-0963">Cytoplasm</keyword>
<evidence type="ECO:0000256" key="3">
    <source>
        <dbReference type="ARBA" id="ARBA00022448"/>
    </source>
</evidence>
<keyword evidence="5" id="KW-0690">Ribosome biogenesis</keyword>
<dbReference type="GO" id="GO:0005730">
    <property type="term" value="C:nucleolus"/>
    <property type="evidence" value="ECO:0007669"/>
    <property type="project" value="TreeGrafter"/>
</dbReference>
<dbReference type="InterPro" id="IPR022784">
    <property type="entry name" value="Ribosome_bgen_Alb1"/>
</dbReference>
<dbReference type="GO" id="GO:0005737">
    <property type="term" value="C:cytoplasm"/>
    <property type="evidence" value="ECO:0007669"/>
    <property type="project" value="UniProtKB-SubCell"/>
</dbReference>
<feature type="compositionally biased region" description="Basic and acidic residues" evidence="7">
    <location>
        <begin position="105"/>
        <end position="132"/>
    </location>
</feature>
<reference evidence="8 9" key="1">
    <citation type="journal article" date="2015" name="BMC Genomics">
        <title>Gene expression during zombie ant biting behavior reflects the complexity underlying fungal parasitic behavioral manipulation.</title>
        <authorList>
            <person name="de Bekker C."/>
            <person name="Ohm R.A."/>
            <person name="Loreto R.G."/>
            <person name="Sebastian A."/>
            <person name="Albert I."/>
            <person name="Merrow M."/>
            <person name="Brachmann A."/>
            <person name="Hughes D.P."/>
        </authorList>
    </citation>
    <scope>NUCLEOTIDE SEQUENCE [LARGE SCALE GENOMIC DNA]</scope>
    <source>
        <strain evidence="8 9">SC16a</strain>
    </source>
</reference>
<protein>
    <recommendedName>
        <fullName evidence="10">Ribosome biogenesis protein Alb1</fullName>
    </recommendedName>
</protein>
<evidence type="ECO:0000256" key="7">
    <source>
        <dbReference type="SAM" id="MobiDB-lite"/>
    </source>
</evidence>
<evidence type="ECO:0000256" key="6">
    <source>
        <dbReference type="ARBA" id="ARBA00023242"/>
    </source>
</evidence>
<keyword evidence="6" id="KW-0539">Nucleus</keyword>
<gene>
    <name evidence="8" type="ORF">XA68_11790</name>
</gene>